<dbReference type="EMBL" id="VEPZ02001131">
    <property type="protein sequence ID" value="KAE8692760.1"/>
    <property type="molecule type" value="Genomic_DNA"/>
</dbReference>
<keyword evidence="3" id="KW-0813">Transport</keyword>
<evidence type="ECO:0000256" key="5">
    <source>
        <dbReference type="ARBA" id="ARBA00022729"/>
    </source>
</evidence>
<dbReference type="Gene3D" id="3.40.50.2300">
    <property type="match status" value="3"/>
</dbReference>
<feature type="disulfide bond" evidence="13">
    <location>
        <begin position="710"/>
        <end position="767"/>
    </location>
</feature>
<evidence type="ECO:0000256" key="7">
    <source>
        <dbReference type="ARBA" id="ARBA00023065"/>
    </source>
</evidence>
<gene>
    <name evidence="16" type="ORF">F3Y22_tig00110831pilonHSYRG00705</name>
</gene>
<dbReference type="InterPro" id="IPR015683">
    <property type="entry name" value="Ionotropic_Glu_rcpt"/>
</dbReference>
<feature type="transmembrane region" description="Helical" evidence="14">
    <location>
        <begin position="601"/>
        <end position="622"/>
    </location>
</feature>
<evidence type="ECO:0000313" key="16">
    <source>
        <dbReference type="EMBL" id="KAE8692760.1"/>
    </source>
</evidence>
<dbReference type="SUPFAM" id="SSF53850">
    <property type="entry name" value="Periplasmic binding protein-like II"/>
    <property type="match status" value="1"/>
</dbReference>
<evidence type="ECO:0000256" key="10">
    <source>
        <dbReference type="ARBA" id="ARBA00023180"/>
    </source>
</evidence>
<comment type="similarity">
    <text evidence="2">Belongs to the glutamate-gated ion channel (TC 1.A.10.1) family.</text>
</comment>
<keyword evidence="4 14" id="KW-0812">Transmembrane</keyword>
<dbReference type="GO" id="GO:0015276">
    <property type="term" value="F:ligand-gated monoatomic ion channel activity"/>
    <property type="evidence" value="ECO:0007669"/>
    <property type="project" value="InterPro"/>
</dbReference>
<dbReference type="InterPro" id="IPR001320">
    <property type="entry name" value="Iontro_rcpt_C"/>
</dbReference>
<comment type="caution">
    <text evidence="16">The sequence shown here is derived from an EMBL/GenBank/DDBJ whole genome shotgun (WGS) entry which is preliminary data.</text>
</comment>
<comment type="subcellular location">
    <subcellularLocation>
        <location evidence="1">Membrane</location>
        <topology evidence="1">Multi-pass membrane protein</topology>
    </subcellularLocation>
</comment>
<dbReference type="GO" id="GO:0016020">
    <property type="term" value="C:membrane"/>
    <property type="evidence" value="ECO:0007669"/>
    <property type="project" value="UniProtKB-SubCell"/>
</dbReference>
<keyword evidence="5" id="KW-0732">Signal</keyword>
<dbReference type="AlphaFoldDB" id="A0A6A2ZM21"/>
<dbReference type="Gene3D" id="3.40.190.10">
    <property type="entry name" value="Periplasmic binding protein-like II"/>
    <property type="match status" value="2"/>
</dbReference>
<keyword evidence="10" id="KW-0325">Glycoprotein</keyword>
<feature type="transmembrane region" description="Helical" evidence="14">
    <location>
        <begin position="781"/>
        <end position="805"/>
    </location>
</feature>
<sequence>MDEFGETKKKVDVGVILDLNSLVGSVANACIPMAISDFYAAHPNFRTRLSLHVRSSDDVLAAAFTALELINKEEVNAIIGPQTSMQARVVMDIGQKAQVPIISSSATSPSLSTTQNPFFVRTALDDSSQAKAIAAIIHAYEWHEVVLLYENTEYGSGLIPYLSDEFQRFDIRVSSRFSVSTNYSNLTILKMLNNVMAMQTRVIVVHMTSSLGSKLFFLAKEATMISEGYVWIITDGLSNLLDPMGAEIIGSMQGVLGIRPYIPQSKRLEKFKKKWKRGIHSSSTKLNIYGYWAYDTVWALAKSVEMVPHKSSGVTRRSNRRNASQIPEIRVSAVGRSIRNEIVKKKFKGLSGDFSLVRGQLQSSAFEIINVVDKMEKVIGYWTVENGLTAELGKPVKATYSTSYHELKPPIWPGNTKAKPRGWTILVVGKKLRIEVPVKPGFDAYLKVNRDPYTDEFIVMGFSYDVFKEALAILPFPIGNDTSSGTYNELLYDVKLQKFDAAVGDITILANRSRYVDFTLPYLQSHVSMVVKRKDDGRKNMWIFLKPLSWDLWLTTGVAFICTGLVVWVLEHRINNEFGGSARQQVGTVFGEKIISNLSRVVLIIWIFVVLILTQSYTASLASMLTVQRLQPAVVDVNELKKNGDFVGYETGSFVKDLLVKQLDLDESKLKNYGTAEEFDEALSKGSQNGGVGAIFGAQHCVELFLAKYCNKYMTAGPTYKTDGLGFAFPQGSPLVAYISRAILSVTENKLKMDALEQKYFSQLKPCQIGSERTTISSDSLGLYSFGGLFIITAVASVCSLIIYFTEFLQSHWNAAHTVHDSSVWSRISELVKYFDGQSPPQSVVALANDGHEGADAVVGDNIPPSHREGFCQLRVLKPKQELVLQWDALLWAPTRRRSLVSSPWLKEEGSEGIFNSSARDSRSVKSGVHERLNGVSAADVEMVIVEEENPINEPKNAKRLRSLQASLNMQKENSLVIPNDNISAGLIDQANRTQ</sequence>
<accession>A0A6A2ZM21</accession>
<keyword evidence="13" id="KW-1015">Disulfide bond</keyword>
<dbReference type="CDD" id="cd13686">
    <property type="entry name" value="GluR_Plant"/>
    <property type="match status" value="1"/>
</dbReference>
<keyword evidence="17" id="KW-1185">Reference proteome</keyword>
<keyword evidence="11" id="KW-1071">Ligand-gated ion channel</keyword>
<dbReference type="SMART" id="SM00079">
    <property type="entry name" value="PBPe"/>
    <property type="match status" value="1"/>
</dbReference>
<dbReference type="InterPro" id="IPR001828">
    <property type="entry name" value="ANF_lig-bd_rcpt"/>
</dbReference>
<evidence type="ECO:0000256" key="3">
    <source>
        <dbReference type="ARBA" id="ARBA00022448"/>
    </source>
</evidence>
<evidence type="ECO:0000256" key="11">
    <source>
        <dbReference type="ARBA" id="ARBA00023286"/>
    </source>
</evidence>
<dbReference type="FunFam" id="3.40.50.2300:FF:000081">
    <property type="entry name" value="Glutamate receptor"/>
    <property type="match status" value="1"/>
</dbReference>
<name>A0A6A2ZM21_HIBSY</name>
<evidence type="ECO:0000256" key="1">
    <source>
        <dbReference type="ARBA" id="ARBA00004141"/>
    </source>
</evidence>
<proteinExistence type="inferred from homology"/>
<dbReference type="InterPro" id="IPR044440">
    <property type="entry name" value="GABAb_receptor_plant_PBP1"/>
</dbReference>
<keyword evidence="7" id="KW-0406">Ion transport</keyword>
<feature type="transmembrane region" description="Helical" evidence="14">
    <location>
        <begin position="548"/>
        <end position="570"/>
    </location>
</feature>
<reference evidence="16" key="1">
    <citation type="submission" date="2019-09" db="EMBL/GenBank/DDBJ databases">
        <title>Draft genome information of white flower Hibiscus syriacus.</title>
        <authorList>
            <person name="Kim Y.-M."/>
        </authorList>
    </citation>
    <scope>NUCLEOTIDE SEQUENCE [LARGE SCALE GENOMIC DNA]</scope>
    <source>
        <strain evidence="16">YM2019G1</strain>
    </source>
</reference>
<evidence type="ECO:0000256" key="8">
    <source>
        <dbReference type="ARBA" id="ARBA00023136"/>
    </source>
</evidence>
<evidence type="ECO:0000256" key="9">
    <source>
        <dbReference type="ARBA" id="ARBA00023170"/>
    </source>
</evidence>
<evidence type="ECO:0000256" key="14">
    <source>
        <dbReference type="SAM" id="Phobius"/>
    </source>
</evidence>
<dbReference type="PIRSF" id="PIRSF037090">
    <property type="entry name" value="Iontro_Glu-like_rcpt_pln"/>
    <property type="match status" value="1"/>
</dbReference>
<dbReference type="Pfam" id="PF01094">
    <property type="entry name" value="ANF_receptor"/>
    <property type="match status" value="1"/>
</dbReference>
<dbReference type="Pfam" id="PF00060">
    <property type="entry name" value="Lig_chan"/>
    <property type="match status" value="1"/>
</dbReference>
<dbReference type="Gene3D" id="1.10.287.70">
    <property type="match status" value="1"/>
</dbReference>
<evidence type="ECO:0000256" key="4">
    <source>
        <dbReference type="ARBA" id="ARBA00022692"/>
    </source>
</evidence>
<dbReference type="FunFam" id="1.10.287.70:FF:000037">
    <property type="entry name" value="Glutamate receptor"/>
    <property type="match status" value="1"/>
</dbReference>
<evidence type="ECO:0000313" key="17">
    <source>
        <dbReference type="Proteomes" id="UP000436088"/>
    </source>
</evidence>
<evidence type="ECO:0000256" key="12">
    <source>
        <dbReference type="ARBA" id="ARBA00023303"/>
    </source>
</evidence>
<organism evidence="16 17">
    <name type="scientific">Hibiscus syriacus</name>
    <name type="common">Rose of Sharon</name>
    <dbReference type="NCBI Taxonomy" id="106335"/>
    <lineage>
        <taxon>Eukaryota</taxon>
        <taxon>Viridiplantae</taxon>
        <taxon>Streptophyta</taxon>
        <taxon>Embryophyta</taxon>
        <taxon>Tracheophyta</taxon>
        <taxon>Spermatophyta</taxon>
        <taxon>Magnoliopsida</taxon>
        <taxon>eudicotyledons</taxon>
        <taxon>Gunneridae</taxon>
        <taxon>Pentapetalae</taxon>
        <taxon>rosids</taxon>
        <taxon>malvids</taxon>
        <taxon>Malvales</taxon>
        <taxon>Malvaceae</taxon>
        <taxon>Malvoideae</taxon>
        <taxon>Hibiscus</taxon>
    </lineage>
</organism>
<dbReference type="Proteomes" id="UP000436088">
    <property type="component" value="Unassembled WGS sequence"/>
</dbReference>
<feature type="domain" description="Ionotropic glutamate receptor C-terminal" evidence="15">
    <location>
        <begin position="433"/>
        <end position="763"/>
    </location>
</feature>
<protein>
    <submittedName>
        <fullName evidence="16">Nitrate transporter 1.2-like</fullName>
    </submittedName>
</protein>
<dbReference type="PANTHER" id="PTHR34836">
    <property type="entry name" value="OS06G0188250 PROTEIN"/>
    <property type="match status" value="1"/>
</dbReference>
<dbReference type="InterPro" id="IPR028082">
    <property type="entry name" value="Peripla_BP_I"/>
</dbReference>
<evidence type="ECO:0000256" key="2">
    <source>
        <dbReference type="ARBA" id="ARBA00008685"/>
    </source>
</evidence>
<keyword evidence="12" id="KW-0407">Ion channel</keyword>
<dbReference type="CDD" id="cd19990">
    <property type="entry name" value="PBP1_GABAb_receptor_plant"/>
    <property type="match status" value="1"/>
</dbReference>
<keyword evidence="8 14" id="KW-0472">Membrane</keyword>
<keyword evidence="9" id="KW-0675">Receptor</keyword>
<keyword evidence="6 14" id="KW-1133">Transmembrane helix</keyword>
<dbReference type="PANTHER" id="PTHR34836:SF7">
    <property type="entry name" value="RECEPTOR LIGAND BINDING REGION DOMAIN-CONTAINING PROTEIN"/>
    <property type="match status" value="1"/>
</dbReference>
<evidence type="ECO:0000256" key="6">
    <source>
        <dbReference type="ARBA" id="ARBA00022989"/>
    </source>
</evidence>
<evidence type="ECO:0000256" key="13">
    <source>
        <dbReference type="PIRSR" id="PIRSR037090-50"/>
    </source>
</evidence>
<dbReference type="InterPro" id="IPR017103">
    <property type="entry name" value="Iontropic_Glu_rcpt_pln"/>
</dbReference>
<evidence type="ECO:0000259" key="15">
    <source>
        <dbReference type="SMART" id="SM00079"/>
    </source>
</evidence>
<dbReference type="SUPFAM" id="SSF53822">
    <property type="entry name" value="Periplasmic binding protein-like I"/>
    <property type="match status" value="1"/>
</dbReference>